<feature type="transmembrane region" description="Helical" evidence="8">
    <location>
        <begin position="192"/>
        <end position="212"/>
    </location>
</feature>
<feature type="transmembrane region" description="Helical" evidence="8">
    <location>
        <begin position="20"/>
        <end position="39"/>
    </location>
</feature>
<dbReference type="PANTHER" id="PTHR43711:SF26">
    <property type="entry name" value="SENSOR HISTIDINE KINASE RCSC"/>
    <property type="match status" value="1"/>
</dbReference>
<evidence type="ECO:0000313" key="10">
    <source>
        <dbReference type="EMBL" id="MFC6643866.1"/>
    </source>
</evidence>
<dbReference type="GO" id="GO:0016301">
    <property type="term" value="F:kinase activity"/>
    <property type="evidence" value="ECO:0007669"/>
    <property type="project" value="UniProtKB-KW"/>
</dbReference>
<dbReference type="RefSeq" id="WP_132446268.1">
    <property type="nucleotide sequence ID" value="NZ_JBHSWA010000005.1"/>
</dbReference>
<dbReference type="InterPro" id="IPR003661">
    <property type="entry name" value="HisK_dim/P_dom"/>
</dbReference>
<evidence type="ECO:0000256" key="7">
    <source>
        <dbReference type="SAM" id="Coils"/>
    </source>
</evidence>
<evidence type="ECO:0000313" key="11">
    <source>
        <dbReference type="EMBL" id="MFC6643988.1"/>
    </source>
</evidence>
<dbReference type="CDD" id="cd00082">
    <property type="entry name" value="HisKA"/>
    <property type="match status" value="1"/>
</dbReference>
<dbReference type="EMBL" id="JBHSWA010000005">
    <property type="protein sequence ID" value="MFC6643866.1"/>
    <property type="molecule type" value="Genomic_DNA"/>
</dbReference>
<dbReference type="InterPro" id="IPR003594">
    <property type="entry name" value="HATPase_dom"/>
</dbReference>
<dbReference type="InterPro" id="IPR036097">
    <property type="entry name" value="HisK_dim/P_sf"/>
</dbReference>
<accession>A0ABW1Z774</accession>
<keyword evidence="8" id="KW-0812">Transmembrane</keyword>
<keyword evidence="8" id="KW-1133">Transmembrane helix</keyword>
<dbReference type="CDD" id="cd16922">
    <property type="entry name" value="HATPase_EvgS-ArcB-TorS-like"/>
    <property type="match status" value="1"/>
</dbReference>
<dbReference type="InterPro" id="IPR004358">
    <property type="entry name" value="Sig_transdc_His_kin-like_C"/>
</dbReference>
<name>A0ABW1Z774_9RHOB</name>
<dbReference type="EC" id="2.7.13.3" evidence="2"/>
<comment type="caution">
    <text evidence="11">The sequence shown here is derived from an EMBL/GenBank/DDBJ whole genome shotgun (WGS) entry which is preliminary data.</text>
</comment>
<dbReference type="SUPFAM" id="SSF47384">
    <property type="entry name" value="Homodimeric domain of signal transducing histidine kinase"/>
    <property type="match status" value="1"/>
</dbReference>
<dbReference type="PANTHER" id="PTHR43711">
    <property type="entry name" value="TWO-COMPONENT HISTIDINE KINASE"/>
    <property type="match status" value="1"/>
</dbReference>
<evidence type="ECO:0000256" key="6">
    <source>
        <dbReference type="ARBA" id="ARBA00023012"/>
    </source>
</evidence>
<dbReference type="SUPFAM" id="SSF55874">
    <property type="entry name" value="ATPase domain of HSP90 chaperone/DNA topoisomerase II/histidine kinase"/>
    <property type="match status" value="1"/>
</dbReference>
<evidence type="ECO:0000256" key="1">
    <source>
        <dbReference type="ARBA" id="ARBA00000085"/>
    </source>
</evidence>
<evidence type="ECO:0000313" key="12">
    <source>
        <dbReference type="Proteomes" id="UP001596403"/>
    </source>
</evidence>
<organism evidence="11 12">
    <name type="scientific">Sulfitobacter profundi</name>
    <dbReference type="NCBI Taxonomy" id="2679961"/>
    <lineage>
        <taxon>Bacteria</taxon>
        <taxon>Pseudomonadati</taxon>
        <taxon>Pseudomonadota</taxon>
        <taxon>Alphaproteobacteria</taxon>
        <taxon>Rhodobacterales</taxon>
        <taxon>Roseobacteraceae</taxon>
        <taxon>Sulfitobacter</taxon>
    </lineage>
</organism>
<evidence type="ECO:0000256" key="4">
    <source>
        <dbReference type="ARBA" id="ARBA00022679"/>
    </source>
</evidence>
<dbReference type="Gene3D" id="3.30.565.10">
    <property type="entry name" value="Histidine kinase-like ATPase, C-terminal domain"/>
    <property type="match status" value="1"/>
</dbReference>
<comment type="catalytic activity">
    <reaction evidence="1">
        <text>ATP + protein L-histidine = ADP + protein N-phospho-L-histidine.</text>
        <dbReference type="EC" id="2.7.13.3"/>
    </reaction>
</comment>
<proteinExistence type="predicted"/>
<dbReference type="InterPro" id="IPR036890">
    <property type="entry name" value="HATPase_C_sf"/>
</dbReference>
<reference evidence="11" key="1">
    <citation type="journal article" date="2014" name="Int. J. Syst. Evol. Microbiol.">
        <title>Complete genome of a new Firmicutes species belonging to the dominant human colonic microbiota ('Ruminococcus bicirculans') reveals two chromosomes and a selective capacity to utilize plant glucans.</title>
        <authorList>
            <consortium name="NISC Comparative Sequencing Program"/>
            <person name="Wegmann U."/>
            <person name="Louis P."/>
            <person name="Goesmann A."/>
            <person name="Henrissat B."/>
            <person name="Duncan S.H."/>
            <person name="Flint H.J."/>
        </authorList>
    </citation>
    <scope>NUCLEOTIDE SEQUENCE</scope>
    <source>
        <strain evidence="11">NBRC 113428</strain>
    </source>
</reference>
<keyword evidence="7" id="KW-0175">Coiled coil</keyword>
<keyword evidence="3" id="KW-0597">Phosphoprotein</keyword>
<evidence type="ECO:0000259" key="9">
    <source>
        <dbReference type="PROSITE" id="PS50109"/>
    </source>
</evidence>
<feature type="coiled-coil region" evidence="7">
    <location>
        <begin position="210"/>
        <end position="237"/>
    </location>
</feature>
<dbReference type="InterPro" id="IPR005467">
    <property type="entry name" value="His_kinase_dom"/>
</dbReference>
<evidence type="ECO:0000256" key="5">
    <source>
        <dbReference type="ARBA" id="ARBA00022777"/>
    </source>
</evidence>
<keyword evidence="4" id="KW-0808">Transferase</keyword>
<dbReference type="SMART" id="SM00388">
    <property type="entry name" value="HisKA"/>
    <property type="match status" value="1"/>
</dbReference>
<feature type="domain" description="Histidine kinase" evidence="9">
    <location>
        <begin position="244"/>
        <end position="464"/>
    </location>
</feature>
<dbReference type="SMART" id="SM00387">
    <property type="entry name" value="HATPase_c"/>
    <property type="match status" value="1"/>
</dbReference>
<dbReference type="EMBL" id="JBHSWA010000005">
    <property type="protein sequence ID" value="MFC6643988.1"/>
    <property type="molecule type" value="Genomic_DNA"/>
</dbReference>
<keyword evidence="6" id="KW-0902">Two-component regulatory system</keyword>
<keyword evidence="8" id="KW-0472">Membrane</keyword>
<keyword evidence="12" id="KW-1185">Reference proteome</keyword>
<dbReference type="Pfam" id="PF02518">
    <property type="entry name" value="HATPase_c"/>
    <property type="match status" value="1"/>
</dbReference>
<evidence type="ECO:0000256" key="8">
    <source>
        <dbReference type="SAM" id="Phobius"/>
    </source>
</evidence>
<dbReference type="Proteomes" id="UP001596403">
    <property type="component" value="Unassembled WGS sequence"/>
</dbReference>
<reference evidence="12" key="2">
    <citation type="journal article" date="2019" name="Int. J. Syst. Evol. Microbiol.">
        <title>The Global Catalogue of Microorganisms (GCM) 10K type strain sequencing project: providing services to taxonomists for standard genome sequencing and annotation.</title>
        <authorList>
            <consortium name="The Broad Institute Genomics Platform"/>
            <consortium name="The Broad Institute Genome Sequencing Center for Infectious Disease"/>
            <person name="Wu L."/>
            <person name="Ma J."/>
        </authorList>
    </citation>
    <scope>NUCLEOTIDE SEQUENCE [LARGE SCALE GENOMIC DNA]</scope>
    <source>
        <strain evidence="12">NBRC 111368</strain>
    </source>
</reference>
<dbReference type="PRINTS" id="PR00344">
    <property type="entry name" value="BCTRLSENSOR"/>
</dbReference>
<dbReference type="PROSITE" id="PS50109">
    <property type="entry name" value="HIS_KIN"/>
    <property type="match status" value="1"/>
</dbReference>
<dbReference type="Gene3D" id="1.10.287.130">
    <property type="match status" value="1"/>
</dbReference>
<dbReference type="Pfam" id="PF00512">
    <property type="entry name" value="HisKA"/>
    <property type="match status" value="1"/>
</dbReference>
<evidence type="ECO:0000256" key="2">
    <source>
        <dbReference type="ARBA" id="ARBA00012438"/>
    </source>
</evidence>
<gene>
    <name evidence="10" type="ORF">ACFQAU_21265</name>
    <name evidence="11" type="ORF">ACFQAU_21995</name>
</gene>
<keyword evidence="5 11" id="KW-0418">Kinase</keyword>
<dbReference type="InterPro" id="IPR050736">
    <property type="entry name" value="Sensor_HK_Regulatory"/>
</dbReference>
<evidence type="ECO:0000256" key="3">
    <source>
        <dbReference type="ARBA" id="ARBA00022553"/>
    </source>
</evidence>
<sequence length="467" mass="51550">MAAQEHLRRLIPYRKFIRGLLLLLFIGAVIFGIIVLSKLDDGVQNIQTAEQSDPLWVASQLQFELLRLENALGEYALGYKSAVDVAMRFDIAWSRINILQKGELPKLIATFQINADVVPELEATFKRLEPAIKDLNTDRLTGEERSERAESILLALEGFDLSIREFLLTVAQEKSEAMAEFRAALLTLSHTVAYLSATILGLLGIFILLLMLELRTAEHAEQEMRHLAEEASSAARMKMNFMSIVSHELRTPLTSIIGGLALLKSRVADTMKDEAALKLLDVASRNGDRLLALVNDILDAQALTEGKVKVERKPVDLNTVVSSAVEGCQAYGDKHNVSYRVNTPDEEMKALTDSARVSQILANLISNATKFTSSGDVVEINLKKIDQKVRIEVTDHGIGIPIDRQNAIFTPFHQVNPGTTGTTQSSGLGLSITKQLIDLLGGKIEFKSVEGKGSTFWIEFDLLPENS</sequence>
<reference evidence="11" key="3">
    <citation type="submission" date="2024-09" db="EMBL/GenBank/DDBJ databases">
        <authorList>
            <person name="Sun Q."/>
            <person name="Mori K."/>
        </authorList>
    </citation>
    <scope>NUCLEOTIDE SEQUENCE</scope>
    <source>
        <strain evidence="11">NBRC 113428</strain>
    </source>
</reference>
<protein>
    <recommendedName>
        <fullName evidence="2">histidine kinase</fullName>
        <ecNumber evidence="2">2.7.13.3</ecNumber>
    </recommendedName>
</protein>